<comment type="caution">
    <text evidence="2">The sequence shown here is derived from an EMBL/GenBank/DDBJ whole genome shotgun (WGS) entry which is preliminary data.</text>
</comment>
<protein>
    <submittedName>
        <fullName evidence="2">Uncharacterized protein</fullName>
    </submittedName>
</protein>
<name>A0A9Q0DIP8_9TELE</name>
<sequence>MGVRLYEQNPRSPQSSGCQATREQVHPWTDSGRCVSGPRRWECCGVRCEFWRGPAGPGQAPVAATVAESGGSVLVIMKGRGRLGSAERPSEGDGPGPSREGSPAMGRDQSSVNVEQRPRAGVQWERGLAAGSERRNFHGLAETLF</sequence>
<accession>A0A9Q0DIP8</accession>
<evidence type="ECO:0000313" key="3">
    <source>
        <dbReference type="Proteomes" id="UP001148018"/>
    </source>
</evidence>
<feature type="compositionally biased region" description="Polar residues" evidence="1">
    <location>
        <begin position="9"/>
        <end position="22"/>
    </location>
</feature>
<organism evidence="2 3">
    <name type="scientific">Muraenolepis orangiensis</name>
    <name type="common">Patagonian moray cod</name>
    <dbReference type="NCBI Taxonomy" id="630683"/>
    <lineage>
        <taxon>Eukaryota</taxon>
        <taxon>Metazoa</taxon>
        <taxon>Chordata</taxon>
        <taxon>Craniata</taxon>
        <taxon>Vertebrata</taxon>
        <taxon>Euteleostomi</taxon>
        <taxon>Actinopterygii</taxon>
        <taxon>Neopterygii</taxon>
        <taxon>Teleostei</taxon>
        <taxon>Neoteleostei</taxon>
        <taxon>Acanthomorphata</taxon>
        <taxon>Zeiogadaria</taxon>
        <taxon>Gadariae</taxon>
        <taxon>Gadiformes</taxon>
        <taxon>Muraenolepidoidei</taxon>
        <taxon>Muraenolepididae</taxon>
        <taxon>Muraenolepis</taxon>
    </lineage>
</organism>
<keyword evidence="3" id="KW-1185">Reference proteome</keyword>
<feature type="region of interest" description="Disordered" evidence="1">
    <location>
        <begin position="78"/>
        <end position="133"/>
    </location>
</feature>
<feature type="region of interest" description="Disordered" evidence="1">
    <location>
        <begin position="1"/>
        <end position="32"/>
    </location>
</feature>
<reference evidence="2" key="1">
    <citation type="submission" date="2022-07" db="EMBL/GenBank/DDBJ databases">
        <title>Chromosome-level genome of Muraenolepis orangiensis.</title>
        <authorList>
            <person name="Kim J."/>
        </authorList>
    </citation>
    <scope>NUCLEOTIDE SEQUENCE</scope>
    <source>
        <strain evidence="2">KU_S4_2022</strain>
        <tissue evidence="2">Muscle</tissue>
    </source>
</reference>
<dbReference type="AlphaFoldDB" id="A0A9Q0DIP8"/>
<dbReference type="EMBL" id="JANIIK010000116">
    <property type="protein sequence ID" value="KAJ3587342.1"/>
    <property type="molecule type" value="Genomic_DNA"/>
</dbReference>
<dbReference type="Proteomes" id="UP001148018">
    <property type="component" value="Unassembled WGS sequence"/>
</dbReference>
<evidence type="ECO:0000256" key="1">
    <source>
        <dbReference type="SAM" id="MobiDB-lite"/>
    </source>
</evidence>
<proteinExistence type="predicted"/>
<gene>
    <name evidence="2" type="ORF">NHX12_010940</name>
</gene>
<evidence type="ECO:0000313" key="2">
    <source>
        <dbReference type="EMBL" id="KAJ3587342.1"/>
    </source>
</evidence>
<dbReference type="OrthoDB" id="10622686at2759"/>